<organism evidence="1 3">
    <name type="scientific">Meridianimarinicoccus roseus</name>
    <dbReference type="NCBI Taxonomy" id="2072018"/>
    <lineage>
        <taxon>Bacteria</taxon>
        <taxon>Pseudomonadati</taxon>
        <taxon>Pseudomonadota</taxon>
        <taxon>Alphaproteobacteria</taxon>
        <taxon>Rhodobacterales</taxon>
        <taxon>Paracoccaceae</taxon>
        <taxon>Meridianimarinicoccus</taxon>
    </lineage>
</organism>
<dbReference type="Proteomes" id="UP000245680">
    <property type="component" value="Unassembled WGS sequence"/>
</dbReference>
<name>A0A2V2L6I3_9RHOB</name>
<reference evidence="1 3" key="1">
    <citation type="submission" date="2018-05" db="EMBL/GenBank/DDBJ databases">
        <title>Rhodobacteraceae gen. nov., sp. nov. isolated from sea water.</title>
        <authorList>
            <person name="Ren Y."/>
        </authorList>
    </citation>
    <scope>NUCLEOTIDE SEQUENCE [LARGE SCALE GENOMIC DNA]</scope>
    <source>
        <strain evidence="1 3">TG-679</strain>
    </source>
</reference>
<sequence>IRDGGLPVGRRAGNHGFHAIVVPIARIEAFSEASPDELSPRSDLLGSLSVSGFGRSIGLRDTGDLVSLVEAGHTPALPVVSPSTGRNRYRFRPADIAAFHDRFVTLTSLSAATNLHRNTLKTRLLAFGVTPFTHGECSDGTVYLRTEAFSALAPSATGQRDVE</sequence>
<keyword evidence="3" id="KW-1185">Reference proteome</keyword>
<dbReference type="AlphaFoldDB" id="A0A2V2L6I3"/>
<evidence type="ECO:0000313" key="2">
    <source>
        <dbReference type="EMBL" id="PWR01237.1"/>
    </source>
</evidence>
<evidence type="ECO:0000313" key="3">
    <source>
        <dbReference type="Proteomes" id="UP000245680"/>
    </source>
</evidence>
<evidence type="ECO:0000313" key="1">
    <source>
        <dbReference type="EMBL" id="PWR00992.1"/>
    </source>
</evidence>
<feature type="non-terminal residue" evidence="1">
    <location>
        <position position="1"/>
    </location>
</feature>
<accession>A0A2V2L6I3</accession>
<dbReference type="EMBL" id="QGKU01000059">
    <property type="protein sequence ID" value="PWR01237.1"/>
    <property type="molecule type" value="Genomic_DNA"/>
</dbReference>
<proteinExistence type="predicted"/>
<gene>
    <name evidence="2" type="ORF">DKT77_18135</name>
    <name evidence="1" type="ORF">DKT77_19300</name>
</gene>
<protein>
    <submittedName>
        <fullName evidence="1">Uncharacterized protein</fullName>
    </submittedName>
</protein>
<dbReference type="EMBL" id="QGKU01000065">
    <property type="protein sequence ID" value="PWR00992.1"/>
    <property type="molecule type" value="Genomic_DNA"/>
</dbReference>
<comment type="caution">
    <text evidence="1">The sequence shown here is derived from an EMBL/GenBank/DDBJ whole genome shotgun (WGS) entry which is preliminary data.</text>
</comment>